<dbReference type="CDD" id="cd06170">
    <property type="entry name" value="LuxR_C_like"/>
    <property type="match status" value="1"/>
</dbReference>
<evidence type="ECO:0000259" key="4">
    <source>
        <dbReference type="PROSITE" id="PS50043"/>
    </source>
</evidence>
<evidence type="ECO:0000256" key="1">
    <source>
        <dbReference type="ARBA" id="ARBA00023015"/>
    </source>
</evidence>
<name>A0ABU8MRS0_9PSEU</name>
<feature type="domain" description="HTH luxR-type" evidence="4">
    <location>
        <begin position="125"/>
        <end position="190"/>
    </location>
</feature>
<dbReference type="Gene3D" id="1.10.10.10">
    <property type="entry name" value="Winged helix-like DNA-binding domain superfamily/Winged helix DNA-binding domain"/>
    <property type="match status" value="1"/>
</dbReference>
<accession>A0ABU8MRS0</accession>
<organism evidence="5 6">
    <name type="scientific">Actinomycetospora aurantiaca</name>
    <dbReference type="NCBI Taxonomy" id="3129233"/>
    <lineage>
        <taxon>Bacteria</taxon>
        <taxon>Bacillati</taxon>
        <taxon>Actinomycetota</taxon>
        <taxon>Actinomycetes</taxon>
        <taxon>Pseudonocardiales</taxon>
        <taxon>Pseudonocardiaceae</taxon>
        <taxon>Actinomycetospora</taxon>
    </lineage>
</organism>
<dbReference type="InterPro" id="IPR016032">
    <property type="entry name" value="Sig_transdc_resp-reg_C-effctor"/>
</dbReference>
<evidence type="ECO:0000313" key="6">
    <source>
        <dbReference type="Proteomes" id="UP001385809"/>
    </source>
</evidence>
<protein>
    <submittedName>
        <fullName evidence="5">Response regulator transcription factor</fullName>
    </submittedName>
</protein>
<dbReference type="SMART" id="SM00421">
    <property type="entry name" value="HTH_LUXR"/>
    <property type="match status" value="1"/>
</dbReference>
<evidence type="ECO:0000256" key="2">
    <source>
        <dbReference type="ARBA" id="ARBA00023125"/>
    </source>
</evidence>
<dbReference type="EMBL" id="JBBEGN010000008">
    <property type="protein sequence ID" value="MEJ2869631.1"/>
    <property type="molecule type" value="Genomic_DNA"/>
</dbReference>
<keyword evidence="1" id="KW-0805">Transcription regulation</keyword>
<dbReference type="PROSITE" id="PS00622">
    <property type="entry name" value="HTH_LUXR_1"/>
    <property type="match status" value="1"/>
</dbReference>
<dbReference type="PANTHER" id="PTHR44688:SF16">
    <property type="entry name" value="DNA-BINDING TRANSCRIPTIONAL ACTIVATOR DEVR_DOSR"/>
    <property type="match status" value="1"/>
</dbReference>
<dbReference type="PROSITE" id="PS50043">
    <property type="entry name" value="HTH_LUXR_2"/>
    <property type="match status" value="1"/>
</dbReference>
<dbReference type="InterPro" id="IPR036388">
    <property type="entry name" value="WH-like_DNA-bd_sf"/>
</dbReference>
<dbReference type="Pfam" id="PF00196">
    <property type="entry name" value="GerE"/>
    <property type="match status" value="1"/>
</dbReference>
<dbReference type="PRINTS" id="PR00038">
    <property type="entry name" value="HTHLUXR"/>
</dbReference>
<dbReference type="SUPFAM" id="SSF46894">
    <property type="entry name" value="C-terminal effector domain of the bipartite response regulators"/>
    <property type="match status" value="1"/>
</dbReference>
<keyword evidence="2" id="KW-0238">DNA-binding</keyword>
<dbReference type="InterPro" id="IPR000792">
    <property type="entry name" value="Tscrpt_reg_LuxR_C"/>
</dbReference>
<dbReference type="RefSeq" id="WP_337696201.1">
    <property type="nucleotide sequence ID" value="NZ_JBBEGN010000008.1"/>
</dbReference>
<gene>
    <name evidence="5" type="ORF">WCD74_17795</name>
</gene>
<dbReference type="Proteomes" id="UP001385809">
    <property type="component" value="Unassembled WGS sequence"/>
</dbReference>
<keyword evidence="6" id="KW-1185">Reference proteome</keyword>
<comment type="caution">
    <text evidence="5">The sequence shown here is derived from an EMBL/GenBank/DDBJ whole genome shotgun (WGS) entry which is preliminary data.</text>
</comment>
<keyword evidence="3" id="KW-0804">Transcription</keyword>
<reference evidence="5 6" key="1">
    <citation type="submission" date="2024-03" db="EMBL/GenBank/DDBJ databases">
        <title>Actinomycetospora sp. OC33-EN08, a novel actinomycete isolated from wild orchid (Aerides multiflora).</title>
        <authorList>
            <person name="Suriyachadkun C."/>
        </authorList>
    </citation>
    <scope>NUCLEOTIDE SEQUENCE [LARGE SCALE GENOMIC DNA]</scope>
    <source>
        <strain evidence="5 6">OC33-EN08</strain>
    </source>
</reference>
<proteinExistence type="predicted"/>
<dbReference type="Gene3D" id="3.40.50.2300">
    <property type="match status" value="1"/>
</dbReference>
<evidence type="ECO:0000313" key="5">
    <source>
        <dbReference type="EMBL" id="MEJ2869631.1"/>
    </source>
</evidence>
<dbReference type="PANTHER" id="PTHR44688">
    <property type="entry name" value="DNA-BINDING TRANSCRIPTIONAL ACTIVATOR DEVR_DOSR"/>
    <property type="match status" value="1"/>
</dbReference>
<evidence type="ECO:0000256" key="3">
    <source>
        <dbReference type="ARBA" id="ARBA00023163"/>
    </source>
</evidence>
<sequence>MAVCLIVGPDADVRERVARALDPGFDVVCGVVPGDELPAAVERERPDLVLVAADAPEGGAGPGWVAVLEAVRAAAPDVAVLVVGAPEGGPDDEHRVAGLALERGAKGFLRAGEETGPRPFSARGRRPATTELSRRELDVLLGMTEGLSNSEIAASLVLAEDTVKTHARRLFRKLGAGDRADAVARGFRQGILH</sequence>
<dbReference type="CDD" id="cd00156">
    <property type="entry name" value="REC"/>
    <property type="match status" value="1"/>
</dbReference>